<gene>
    <name evidence="3" type="ORF">E4633_13590</name>
</gene>
<dbReference type="InterPro" id="IPR011051">
    <property type="entry name" value="RmlC_Cupin_sf"/>
</dbReference>
<proteinExistence type="predicted"/>
<sequence>MKTISIDDLSSLSSQAEQSPRKRMNRNLHSELSDPIQRLAIAMEPDTYIRPHRHLNSWELLTPLRGRFVVLTFDDDGVVIGRAVLGEGVCVVETPAATWHAVLSLDTGGVIFEVKHGPYAPFKEEDFASWSPSADDDAQKELMHWFRDAEVGHRWSGCGVR</sequence>
<dbReference type="Pfam" id="PF19480">
    <property type="entry name" value="DUF6016"/>
    <property type="match status" value="1"/>
</dbReference>
<dbReference type="AlphaFoldDB" id="A0A4S1CD62"/>
<evidence type="ECO:0000313" key="4">
    <source>
        <dbReference type="Proteomes" id="UP000306416"/>
    </source>
</evidence>
<dbReference type="EMBL" id="SRSC01000003">
    <property type="protein sequence ID" value="TGU71364.1"/>
    <property type="molecule type" value="Genomic_DNA"/>
</dbReference>
<dbReference type="InterPro" id="IPR027565">
    <property type="entry name" value="Cupin_WbuC"/>
</dbReference>
<dbReference type="SUPFAM" id="SSF51182">
    <property type="entry name" value="RmlC-like cupins"/>
    <property type="match status" value="1"/>
</dbReference>
<reference evidence="3 4" key="1">
    <citation type="submission" date="2019-04" db="EMBL/GenBank/DDBJ databases">
        <title>Geobacter oryzae sp. nov., ferric-reducing bacteria isolated from paddy soil.</title>
        <authorList>
            <person name="Xu Z."/>
            <person name="Masuda Y."/>
            <person name="Itoh H."/>
            <person name="Senoo K."/>
        </authorList>
    </citation>
    <scope>NUCLEOTIDE SEQUENCE [LARGE SCALE GENOMIC DNA]</scope>
    <source>
        <strain evidence="3 4">Red111</strain>
    </source>
</reference>
<feature type="region of interest" description="Disordered" evidence="1">
    <location>
        <begin position="1"/>
        <end position="29"/>
    </location>
</feature>
<dbReference type="RefSeq" id="WP_135870891.1">
    <property type="nucleotide sequence ID" value="NZ_SRSC01000003.1"/>
</dbReference>
<dbReference type="Proteomes" id="UP000306416">
    <property type="component" value="Unassembled WGS sequence"/>
</dbReference>
<dbReference type="InterPro" id="IPR046058">
    <property type="entry name" value="WbuC_cupin"/>
</dbReference>
<comment type="caution">
    <text evidence="3">The sequence shown here is derived from an EMBL/GenBank/DDBJ whole genome shotgun (WGS) entry which is preliminary data.</text>
</comment>
<accession>A0A4S1CD62</accession>
<dbReference type="NCBIfam" id="TIGR04366">
    <property type="entry name" value="cupin_WbuC"/>
    <property type="match status" value="1"/>
</dbReference>
<dbReference type="InterPro" id="IPR014710">
    <property type="entry name" value="RmlC-like_jellyroll"/>
</dbReference>
<feature type="domain" description="Cupin fold metalloprotein WbuC cupin" evidence="2">
    <location>
        <begin position="7"/>
        <end position="85"/>
    </location>
</feature>
<protein>
    <submittedName>
        <fullName evidence="3">Cupin fold metalloprotein, WbuC family</fullName>
    </submittedName>
</protein>
<evidence type="ECO:0000256" key="1">
    <source>
        <dbReference type="SAM" id="MobiDB-lite"/>
    </source>
</evidence>
<evidence type="ECO:0000313" key="3">
    <source>
        <dbReference type="EMBL" id="TGU71364.1"/>
    </source>
</evidence>
<feature type="compositionally biased region" description="Low complexity" evidence="1">
    <location>
        <begin position="1"/>
        <end position="14"/>
    </location>
</feature>
<name>A0A4S1CD62_9BACT</name>
<evidence type="ECO:0000259" key="2">
    <source>
        <dbReference type="Pfam" id="PF19480"/>
    </source>
</evidence>
<keyword evidence="4" id="KW-1185">Reference proteome</keyword>
<dbReference type="Gene3D" id="2.60.120.10">
    <property type="entry name" value="Jelly Rolls"/>
    <property type="match status" value="1"/>
</dbReference>
<organism evidence="3 4">
    <name type="scientific">Geomonas terrae</name>
    <dbReference type="NCBI Taxonomy" id="2562681"/>
    <lineage>
        <taxon>Bacteria</taxon>
        <taxon>Pseudomonadati</taxon>
        <taxon>Thermodesulfobacteriota</taxon>
        <taxon>Desulfuromonadia</taxon>
        <taxon>Geobacterales</taxon>
        <taxon>Geobacteraceae</taxon>
        <taxon>Geomonas</taxon>
    </lineage>
</organism>
<dbReference type="CDD" id="cd07005">
    <property type="entry name" value="cupin_WbuC-like"/>
    <property type="match status" value="1"/>
</dbReference>